<dbReference type="GO" id="GO:1990430">
    <property type="term" value="F:extracellular matrix protein binding"/>
    <property type="evidence" value="ECO:0007669"/>
    <property type="project" value="TreeGrafter"/>
</dbReference>
<dbReference type="KEGG" id="emc:129324667"/>
<dbReference type="AlphaFoldDB" id="A0AA97IYQ0"/>
<dbReference type="GeneID" id="129324667"/>
<keyword evidence="5 8" id="KW-1133">Transmembrane helix</keyword>
<dbReference type="InterPro" id="IPR001304">
    <property type="entry name" value="C-type_lectin-like"/>
</dbReference>
<evidence type="ECO:0000256" key="4">
    <source>
        <dbReference type="ARBA" id="ARBA00022734"/>
    </source>
</evidence>
<keyword evidence="3 9" id="KW-0732">Signal</keyword>
<keyword evidence="11" id="KW-1185">Reference proteome</keyword>
<dbReference type="PROSITE" id="PS50041">
    <property type="entry name" value="C_TYPE_LECTIN_2"/>
    <property type="match status" value="1"/>
</dbReference>
<evidence type="ECO:0000256" key="9">
    <source>
        <dbReference type="SAM" id="SignalP"/>
    </source>
</evidence>
<feature type="compositionally biased region" description="Low complexity" evidence="7">
    <location>
        <begin position="308"/>
        <end position="335"/>
    </location>
</feature>
<dbReference type="InterPro" id="IPR051505">
    <property type="entry name" value="C-type_lectin_domain"/>
</dbReference>
<evidence type="ECO:0000256" key="6">
    <source>
        <dbReference type="ARBA" id="ARBA00023136"/>
    </source>
</evidence>
<gene>
    <name evidence="12" type="primary">CLEC14A</name>
</gene>
<evidence type="ECO:0000313" key="11">
    <source>
        <dbReference type="Proteomes" id="UP001190640"/>
    </source>
</evidence>
<dbReference type="Proteomes" id="UP001190640">
    <property type="component" value="Chromosome 2"/>
</dbReference>
<protein>
    <submittedName>
        <fullName evidence="12">C-type lectin domain family 14 member A</fullName>
    </submittedName>
</protein>
<evidence type="ECO:0000256" key="3">
    <source>
        <dbReference type="ARBA" id="ARBA00022729"/>
    </source>
</evidence>
<sequence length="442" mass="46195">MRGLLLASLVLLQPFAVPGLSGEPRQSDHTWCHGSGACYSVHLASRNFSGAKEACAVYGGTLSTASGEAEIQAIFALLRGAASGPGPSMFWLGLVRKPPQCTYRELPLRGFSWAPVGLPKTGANETLVTPSWVKEPSMSCTTEKCAGLQVTAGEPRLQQWGLKERSCTKTSPGYICKYRYEGTCPALQPPGAHSLLYTLPSRQQSAHLAFSPPGTVLTLRCPTREARFTCQVSPDGYRWEGAEGELCSCPSGYWSPSKRQCVEAAACLGAQGAFLCVCAWGFHLAADERSCLPGGKETTAGTPGLFTPTAGGALSPSSSSPGNDSSSPAPEANSSAPEVEAPLAYAEPSNYVFILITVAVVLLVILVMASLQVFKACFQACSSKGALSGKDLSPAAVPEGDPEASATRTSSEHSLGPSKAESAEASQGDVEPVIGKVELEQT</sequence>
<proteinExistence type="predicted"/>
<feature type="region of interest" description="Disordered" evidence="7">
    <location>
        <begin position="389"/>
        <end position="442"/>
    </location>
</feature>
<dbReference type="GO" id="GO:0016477">
    <property type="term" value="P:cell migration"/>
    <property type="evidence" value="ECO:0007669"/>
    <property type="project" value="TreeGrafter"/>
</dbReference>
<feature type="domain" description="C-type lectin" evidence="10">
    <location>
        <begin position="34"/>
        <end position="160"/>
    </location>
</feature>
<keyword evidence="4" id="KW-0430">Lectin</keyword>
<dbReference type="InterPro" id="IPR016186">
    <property type="entry name" value="C-type_lectin-like/link_sf"/>
</dbReference>
<evidence type="ECO:0000256" key="1">
    <source>
        <dbReference type="ARBA" id="ARBA00004479"/>
    </source>
</evidence>
<dbReference type="PANTHER" id="PTHR14789">
    <property type="entry name" value="CHONDROLECTIN VARIANT CHODLFDELTAE"/>
    <property type="match status" value="1"/>
</dbReference>
<feature type="transmembrane region" description="Helical" evidence="8">
    <location>
        <begin position="351"/>
        <end position="374"/>
    </location>
</feature>
<dbReference type="GO" id="GO:0009897">
    <property type="term" value="C:external side of plasma membrane"/>
    <property type="evidence" value="ECO:0007669"/>
    <property type="project" value="TreeGrafter"/>
</dbReference>
<dbReference type="CTD" id="161198"/>
<feature type="region of interest" description="Disordered" evidence="7">
    <location>
        <begin position="302"/>
        <end position="335"/>
    </location>
</feature>
<feature type="signal peptide" evidence="9">
    <location>
        <begin position="1"/>
        <end position="22"/>
    </location>
</feature>
<evidence type="ECO:0000256" key="7">
    <source>
        <dbReference type="SAM" id="MobiDB-lite"/>
    </source>
</evidence>
<dbReference type="SMART" id="SM00034">
    <property type="entry name" value="CLECT"/>
    <property type="match status" value="1"/>
</dbReference>
<comment type="subcellular location">
    <subcellularLocation>
        <location evidence="1">Membrane</location>
        <topology evidence="1">Single-pass type I membrane protein</topology>
    </subcellularLocation>
</comment>
<evidence type="ECO:0000256" key="8">
    <source>
        <dbReference type="SAM" id="Phobius"/>
    </source>
</evidence>
<dbReference type="PANTHER" id="PTHR14789:SF5">
    <property type="entry name" value="C-TYPE LECTIN DOMAIN FAMILY 14 MEMBER A"/>
    <property type="match status" value="1"/>
</dbReference>
<dbReference type="GO" id="GO:0031012">
    <property type="term" value="C:extracellular matrix"/>
    <property type="evidence" value="ECO:0007669"/>
    <property type="project" value="TreeGrafter"/>
</dbReference>
<dbReference type="GO" id="GO:0030246">
    <property type="term" value="F:carbohydrate binding"/>
    <property type="evidence" value="ECO:0007669"/>
    <property type="project" value="UniProtKB-KW"/>
</dbReference>
<evidence type="ECO:0000256" key="5">
    <source>
        <dbReference type="ARBA" id="ARBA00022989"/>
    </source>
</evidence>
<evidence type="ECO:0000256" key="2">
    <source>
        <dbReference type="ARBA" id="ARBA00022692"/>
    </source>
</evidence>
<accession>A0AA97IYQ0</accession>
<reference evidence="12" key="1">
    <citation type="submission" date="2025-08" db="UniProtKB">
        <authorList>
            <consortium name="RefSeq"/>
        </authorList>
    </citation>
    <scope>IDENTIFICATION</scope>
    <source>
        <tissue evidence="12">Blood</tissue>
    </source>
</reference>
<organism evidence="11 12">
    <name type="scientific">Eublepharis macularius</name>
    <name type="common">Leopard gecko</name>
    <name type="synonym">Cyrtodactylus macularius</name>
    <dbReference type="NCBI Taxonomy" id="481883"/>
    <lineage>
        <taxon>Eukaryota</taxon>
        <taxon>Metazoa</taxon>
        <taxon>Chordata</taxon>
        <taxon>Craniata</taxon>
        <taxon>Vertebrata</taxon>
        <taxon>Euteleostomi</taxon>
        <taxon>Lepidosauria</taxon>
        <taxon>Squamata</taxon>
        <taxon>Bifurcata</taxon>
        <taxon>Gekkota</taxon>
        <taxon>Eublepharidae</taxon>
        <taxon>Eublepharinae</taxon>
        <taxon>Eublepharis</taxon>
    </lineage>
</organism>
<keyword evidence="6 8" id="KW-0472">Membrane</keyword>
<keyword evidence="2 8" id="KW-0812">Transmembrane</keyword>
<dbReference type="Gene3D" id="3.10.100.10">
    <property type="entry name" value="Mannose-Binding Protein A, subunit A"/>
    <property type="match status" value="1"/>
</dbReference>
<evidence type="ECO:0000313" key="12">
    <source>
        <dbReference type="RefSeq" id="XP_054827996.1"/>
    </source>
</evidence>
<feature type="chain" id="PRO_5041707539" evidence="9">
    <location>
        <begin position="23"/>
        <end position="442"/>
    </location>
</feature>
<dbReference type="RefSeq" id="XP_054827996.1">
    <property type="nucleotide sequence ID" value="XM_054972021.1"/>
</dbReference>
<evidence type="ECO:0000259" key="10">
    <source>
        <dbReference type="PROSITE" id="PS50041"/>
    </source>
</evidence>
<dbReference type="GO" id="GO:0050840">
    <property type="term" value="F:extracellular matrix binding"/>
    <property type="evidence" value="ECO:0007669"/>
    <property type="project" value="TreeGrafter"/>
</dbReference>
<dbReference type="InterPro" id="IPR016187">
    <property type="entry name" value="CTDL_fold"/>
</dbReference>
<name>A0AA97IYQ0_EUBMA</name>
<dbReference type="SUPFAM" id="SSF56436">
    <property type="entry name" value="C-type lectin-like"/>
    <property type="match status" value="1"/>
</dbReference>